<evidence type="ECO:0000256" key="1">
    <source>
        <dbReference type="SAM" id="MobiDB-lite"/>
    </source>
</evidence>
<feature type="region of interest" description="Disordered" evidence="1">
    <location>
        <begin position="134"/>
        <end position="167"/>
    </location>
</feature>
<dbReference type="Gramene" id="Kaladp0048s0638.1.v1.1">
    <property type="protein sequence ID" value="Kaladp0048s0638.1.v1.1"/>
    <property type="gene ID" value="Kaladp0048s0638.v1.1"/>
</dbReference>
<evidence type="ECO:0000313" key="3">
    <source>
        <dbReference type="Proteomes" id="UP000594263"/>
    </source>
</evidence>
<evidence type="ECO:0000313" key="2">
    <source>
        <dbReference type="EnsemblPlants" id="Kaladp0048s0638.1.v1.1"/>
    </source>
</evidence>
<reference evidence="2" key="1">
    <citation type="submission" date="2021-01" db="UniProtKB">
        <authorList>
            <consortium name="EnsemblPlants"/>
        </authorList>
    </citation>
    <scope>IDENTIFICATION</scope>
</reference>
<dbReference type="AlphaFoldDB" id="A0A7N0TZ70"/>
<feature type="region of interest" description="Disordered" evidence="1">
    <location>
        <begin position="77"/>
        <end position="96"/>
    </location>
</feature>
<keyword evidence="3" id="KW-1185">Reference proteome</keyword>
<feature type="compositionally biased region" description="Low complexity" evidence="1">
    <location>
        <begin position="77"/>
        <end position="89"/>
    </location>
</feature>
<organism evidence="2 3">
    <name type="scientific">Kalanchoe fedtschenkoi</name>
    <name type="common">Lavender scallops</name>
    <name type="synonym">South American air plant</name>
    <dbReference type="NCBI Taxonomy" id="63787"/>
    <lineage>
        <taxon>Eukaryota</taxon>
        <taxon>Viridiplantae</taxon>
        <taxon>Streptophyta</taxon>
        <taxon>Embryophyta</taxon>
        <taxon>Tracheophyta</taxon>
        <taxon>Spermatophyta</taxon>
        <taxon>Magnoliopsida</taxon>
        <taxon>eudicotyledons</taxon>
        <taxon>Gunneridae</taxon>
        <taxon>Pentapetalae</taxon>
        <taxon>Saxifragales</taxon>
        <taxon>Crassulaceae</taxon>
        <taxon>Kalanchoe</taxon>
    </lineage>
</organism>
<sequence length="205" mass="22456">MVLEDCKTCMAYWLKNGRDMAGYRCLVRDKHITEAHAPPIRRRTNQFGGPAAESDGCTYYSGLARVGTGRAGFNLCSAEESPSTSTSSSELDHQVRSARGPLKCVTLAEDEGEGSREKSEAASHIFPQVVAISAGSESSAGADDAYISADDREEKEEEKGQDADDDEMEHFTDMIPVDTSWYFPLYNAAMSGDWENGYSNVTRKL</sequence>
<accession>A0A7N0TZ70</accession>
<proteinExistence type="predicted"/>
<name>A0A7N0TZ70_KALFE</name>
<dbReference type="Proteomes" id="UP000594263">
    <property type="component" value="Unplaced"/>
</dbReference>
<feature type="compositionally biased region" description="Basic and acidic residues" evidence="1">
    <location>
        <begin position="149"/>
        <end position="162"/>
    </location>
</feature>
<dbReference type="EnsemblPlants" id="Kaladp0048s0638.1.v1.1">
    <property type="protein sequence ID" value="Kaladp0048s0638.1.v1.1"/>
    <property type="gene ID" value="Kaladp0048s0638.v1.1"/>
</dbReference>
<protein>
    <submittedName>
        <fullName evidence="2">Uncharacterized protein</fullName>
    </submittedName>
</protein>
<feature type="compositionally biased region" description="Low complexity" evidence="1">
    <location>
        <begin position="134"/>
        <end position="145"/>
    </location>
</feature>